<evidence type="ECO:0000313" key="1">
    <source>
        <dbReference type="EMBL" id="EJD36443.1"/>
    </source>
</evidence>
<accession>J0CYQ4</accession>
<dbReference type="InParanoid" id="J0CYQ4"/>
<evidence type="ECO:0008006" key="3">
    <source>
        <dbReference type="Google" id="ProtNLM"/>
    </source>
</evidence>
<dbReference type="AlphaFoldDB" id="J0CYQ4"/>
<gene>
    <name evidence="1" type="ORF">AURDEDRAFT_174494</name>
</gene>
<reference evidence="2" key="1">
    <citation type="journal article" date="2012" name="Science">
        <title>The Paleozoic origin of enzymatic lignin decomposition reconstructed from 31 fungal genomes.</title>
        <authorList>
            <person name="Floudas D."/>
            <person name="Binder M."/>
            <person name="Riley R."/>
            <person name="Barry K."/>
            <person name="Blanchette R.A."/>
            <person name="Henrissat B."/>
            <person name="Martinez A.T."/>
            <person name="Otillar R."/>
            <person name="Spatafora J.W."/>
            <person name="Yadav J.S."/>
            <person name="Aerts A."/>
            <person name="Benoit I."/>
            <person name="Boyd A."/>
            <person name="Carlson A."/>
            <person name="Copeland A."/>
            <person name="Coutinho P.M."/>
            <person name="de Vries R.P."/>
            <person name="Ferreira P."/>
            <person name="Findley K."/>
            <person name="Foster B."/>
            <person name="Gaskell J."/>
            <person name="Glotzer D."/>
            <person name="Gorecki P."/>
            <person name="Heitman J."/>
            <person name="Hesse C."/>
            <person name="Hori C."/>
            <person name="Igarashi K."/>
            <person name="Jurgens J.A."/>
            <person name="Kallen N."/>
            <person name="Kersten P."/>
            <person name="Kohler A."/>
            <person name="Kuees U."/>
            <person name="Kumar T.K.A."/>
            <person name="Kuo A."/>
            <person name="LaButti K."/>
            <person name="Larrondo L.F."/>
            <person name="Lindquist E."/>
            <person name="Ling A."/>
            <person name="Lombard V."/>
            <person name="Lucas S."/>
            <person name="Lundell T."/>
            <person name="Martin R."/>
            <person name="McLaughlin D.J."/>
            <person name="Morgenstern I."/>
            <person name="Morin E."/>
            <person name="Murat C."/>
            <person name="Nagy L.G."/>
            <person name="Nolan M."/>
            <person name="Ohm R.A."/>
            <person name="Patyshakuliyeva A."/>
            <person name="Rokas A."/>
            <person name="Ruiz-Duenas F.J."/>
            <person name="Sabat G."/>
            <person name="Salamov A."/>
            <person name="Samejima M."/>
            <person name="Schmutz J."/>
            <person name="Slot J.C."/>
            <person name="St John F."/>
            <person name="Stenlid J."/>
            <person name="Sun H."/>
            <person name="Sun S."/>
            <person name="Syed K."/>
            <person name="Tsang A."/>
            <person name="Wiebenga A."/>
            <person name="Young D."/>
            <person name="Pisabarro A."/>
            <person name="Eastwood D.C."/>
            <person name="Martin F."/>
            <person name="Cullen D."/>
            <person name="Grigoriev I.V."/>
            <person name="Hibbett D.S."/>
        </authorList>
    </citation>
    <scope>NUCLEOTIDE SEQUENCE [LARGE SCALE GENOMIC DNA]</scope>
    <source>
        <strain evidence="2">TFB10046</strain>
    </source>
</reference>
<protein>
    <recommendedName>
        <fullName evidence="3">F-box domain-containing protein</fullName>
    </recommendedName>
</protein>
<name>J0CYQ4_AURST</name>
<evidence type="ECO:0000313" key="2">
    <source>
        <dbReference type="Proteomes" id="UP000006514"/>
    </source>
</evidence>
<dbReference type="KEGG" id="adl:AURDEDRAFT_174494"/>
<dbReference type="Proteomes" id="UP000006514">
    <property type="component" value="Unassembled WGS sequence"/>
</dbReference>
<proteinExistence type="predicted"/>
<organism evidence="1 2">
    <name type="scientific">Auricularia subglabra (strain TFB-10046 / SS5)</name>
    <name type="common">White-rot fungus</name>
    <name type="synonym">Auricularia delicata (strain TFB10046)</name>
    <dbReference type="NCBI Taxonomy" id="717982"/>
    <lineage>
        <taxon>Eukaryota</taxon>
        <taxon>Fungi</taxon>
        <taxon>Dikarya</taxon>
        <taxon>Basidiomycota</taxon>
        <taxon>Agaricomycotina</taxon>
        <taxon>Agaricomycetes</taxon>
        <taxon>Auriculariales</taxon>
        <taxon>Auriculariaceae</taxon>
        <taxon>Auricularia</taxon>
    </lineage>
</organism>
<sequence>MLQLPTKIAESIIDYIDDDRSSLLSCSMIASSWRVRSLAHLFRILQVTQSPDSFDRWWSSSTAPPVAFVRVTIEEFARLMSEFAPLVRFVVHLQIGDWMDVGAHDDPFTAFLAHLHLPAGNSVERLSLFGHFSVRPEHLRRNFGNVTVIRTHSRQYTSLRSFAACLEALSTLTFVEVTGNEFRRSRARPARSLSPSGVVLRPNFSAGCCVTLKMDTNSRILPGILRWVSLDPSSFASVALVGFIPSYENGQLTDKPLGHLLDDPTSPILRTIRSLDVGFEEVMLSAFTRLVNHLPMVNSVCCTVAFQNLWPTTLSRAFARELWTPTLRRLEIVTEHDFTNPLLMHKTWEALSLALRDPKWRDLDVFVLRLKWRQTVPLFVQEPIQRKLDNLFRDSKVSVFLEGKRATLG</sequence>
<keyword evidence="2" id="KW-1185">Reference proteome</keyword>
<dbReference type="EMBL" id="JH687861">
    <property type="protein sequence ID" value="EJD36443.1"/>
    <property type="molecule type" value="Genomic_DNA"/>
</dbReference>